<protein>
    <submittedName>
        <fullName evidence="2">Cupin domain-containing protein</fullName>
    </submittedName>
</protein>
<name>A0A2W2ALP2_9HYPH</name>
<evidence type="ECO:0000313" key="2">
    <source>
        <dbReference type="EMBL" id="PZF76301.1"/>
    </source>
</evidence>
<gene>
    <name evidence="2" type="ORF">DK847_14015</name>
</gene>
<dbReference type="AlphaFoldDB" id="A0A2W2ALP2"/>
<keyword evidence="3" id="KW-1185">Reference proteome</keyword>
<sequence>MSLSTRERSHHPDVTAPDGSEVRILAATSRGSMAQFSLPPGAVSKAVAHRSVEEVWLVTHGTGRMWRRLGAAEVMVELRAGISVAIPVGAHFQFRNDGEEPLHCVGVTMPPWPGMDEAYEVDGVW</sequence>
<evidence type="ECO:0000313" key="3">
    <source>
        <dbReference type="Proteomes" id="UP000248795"/>
    </source>
</evidence>
<dbReference type="Gene3D" id="2.60.120.10">
    <property type="entry name" value="Jelly Rolls"/>
    <property type="match status" value="1"/>
</dbReference>
<accession>A0A2W2ALP2</accession>
<dbReference type="Proteomes" id="UP000248795">
    <property type="component" value="Unassembled WGS sequence"/>
</dbReference>
<dbReference type="InterPro" id="IPR014710">
    <property type="entry name" value="RmlC-like_jellyroll"/>
</dbReference>
<feature type="domain" description="Cupin type-2" evidence="1">
    <location>
        <begin position="36"/>
        <end position="105"/>
    </location>
</feature>
<organism evidence="2 3">
    <name type="scientific">Aestuariivirga litoralis</name>
    <dbReference type="NCBI Taxonomy" id="2650924"/>
    <lineage>
        <taxon>Bacteria</taxon>
        <taxon>Pseudomonadati</taxon>
        <taxon>Pseudomonadota</taxon>
        <taxon>Alphaproteobacteria</taxon>
        <taxon>Hyphomicrobiales</taxon>
        <taxon>Aestuariivirgaceae</taxon>
        <taxon>Aestuariivirga</taxon>
    </lineage>
</organism>
<proteinExistence type="predicted"/>
<comment type="caution">
    <text evidence="2">The sequence shown here is derived from an EMBL/GenBank/DDBJ whole genome shotgun (WGS) entry which is preliminary data.</text>
</comment>
<dbReference type="InterPro" id="IPR011051">
    <property type="entry name" value="RmlC_Cupin_sf"/>
</dbReference>
<dbReference type="Pfam" id="PF07883">
    <property type="entry name" value="Cupin_2"/>
    <property type="match status" value="1"/>
</dbReference>
<dbReference type="RefSeq" id="WP_111199138.1">
    <property type="nucleotide sequence ID" value="NZ_QKVK01000006.1"/>
</dbReference>
<evidence type="ECO:0000259" key="1">
    <source>
        <dbReference type="Pfam" id="PF07883"/>
    </source>
</evidence>
<dbReference type="EMBL" id="QKVK01000006">
    <property type="protein sequence ID" value="PZF76301.1"/>
    <property type="molecule type" value="Genomic_DNA"/>
</dbReference>
<dbReference type="InterPro" id="IPR013096">
    <property type="entry name" value="Cupin_2"/>
</dbReference>
<dbReference type="SUPFAM" id="SSF51182">
    <property type="entry name" value="RmlC-like cupins"/>
    <property type="match status" value="1"/>
</dbReference>
<reference evidence="3" key="1">
    <citation type="submission" date="2018-06" db="EMBL/GenBank/DDBJ databases">
        <title>Aestuariibacter litoralis strain KCTC 52945T.</title>
        <authorList>
            <person name="Li X."/>
            <person name="Salam N."/>
            <person name="Li J.-L."/>
            <person name="Chen Y.-M."/>
            <person name="Yang Z.-W."/>
            <person name="Zhang L.-Y."/>
            <person name="Han M.-X."/>
            <person name="Xiao M."/>
            <person name="Li W.-J."/>
        </authorList>
    </citation>
    <scope>NUCLEOTIDE SEQUENCE [LARGE SCALE GENOMIC DNA]</scope>
    <source>
        <strain evidence="3">KCTC 52945</strain>
    </source>
</reference>